<dbReference type="EMBL" id="CAMXCT030003168">
    <property type="protein sequence ID" value="CAL4790148.1"/>
    <property type="molecule type" value="Genomic_DNA"/>
</dbReference>
<accession>A0A9P1D6E3</accession>
<organism evidence="2">
    <name type="scientific">Cladocopium goreaui</name>
    <dbReference type="NCBI Taxonomy" id="2562237"/>
    <lineage>
        <taxon>Eukaryota</taxon>
        <taxon>Sar</taxon>
        <taxon>Alveolata</taxon>
        <taxon>Dinophyceae</taxon>
        <taxon>Suessiales</taxon>
        <taxon>Symbiodiniaceae</taxon>
        <taxon>Cladocopium</taxon>
    </lineage>
</organism>
<name>A0A9P1D6E3_9DINO</name>
<feature type="compositionally biased region" description="Basic and acidic residues" evidence="1">
    <location>
        <begin position="279"/>
        <end position="292"/>
    </location>
</feature>
<dbReference type="Proteomes" id="UP001152797">
    <property type="component" value="Unassembled WGS sequence"/>
</dbReference>
<gene>
    <name evidence="2" type="ORF">C1SCF055_LOCUS28753</name>
</gene>
<dbReference type="EMBL" id="CAMXCT020003168">
    <property type="protein sequence ID" value="CAL1156211.1"/>
    <property type="molecule type" value="Genomic_DNA"/>
</dbReference>
<evidence type="ECO:0000313" key="2">
    <source>
        <dbReference type="EMBL" id="CAI4002836.1"/>
    </source>
</evidence>
<reference evidence="2" key="1">
    <citation type="submission" date="2022-10" db="EMBL/GenBank/DDBJ databases">
        <authorList>
            <person name="Chen Y."/>
            <person name="Dougan E. K."/>
            <person name="Chan C."/>
            <person name="Rhodes N."/>
            <person name="Thang M."/>
        </authorList>
    </citation>
    <scope>NUCLEOTIDE SEQUENCE</scope>
</reference>
<keyword evidence="4" id="KW-1185">Reference proteome</keyword>
<protein>
    <submittedName>
        <fullName evidence="2">Uncharacterized protein</fullName>
    </submittedName>
</protein>
<proteinExistence type="predicted"/>
<sequence length="440" mass="48803">MNAGPSTTKYCLENVINTVKDCSLRSTRNNMRMSVFSKWLYAATSKHANDGGVEQLKVSTDDLVELTRLQTDDEFYKNRVWTKGKETFHQILPKPEQILAEIRKAGYLANKQSAAAAAFILMDAQRNFANVNKAWVLGETAPRTGLLMSAILAGKDFTVPQLKSILSGIGVLPPSTGSGKNNNVLKKDLVTAVVQAVCKDLPRDEQEKIIERIAGETKKGPSAPLELIEAVSHLDAQEQGEFDQLVQGCIQELEDRQNKALSKLKKSAQSKAEAEAEDNEKQTPKKEEKNAPEGDNVPSEPFAGPAQGSFLQAVELKPAQDRAGPAQKKTREPGKKRRATPECLKNLLPDIPALYLAWMPENRMVQVDFQGLKDRGVQRTKQKSWPFYAGIRPKLAAVEEVFEFIDLIGRSYYKKEHASWVKPNTDQIKAALETLLVPPP</sequence>
<reference evidence="3" key="2">
    <citation type="submission" date="2024-04" db="EMBL/GenBank/DDBJ databases">
        <authorList>
            <person name="Chen Y."/>
            <person name="Shah S."/>
            <person name="Dougan E. K."/>
            <person name="Thang M."/>
            <person name="Chan C."/>
        </authorList>
    </citation>
    <scope>NUCLEOTIDE SEQUENCE [LARGE SCALE GENOMIC DNA]</scope>
</reference>
<comment type="caution">
    <text evidence="2">The sequence shown here is derived from an EMBL/GenBank/DDBJ whole genome shotgun (WGS) entry which is preliminary data.</text>
</comment>
<feature type="region of interest" description="Disordered" evidence="1">
    <location>
        <begin position="261"/>
        <end position="341"/>
    </location>
</feature>
<evidence type="ECO:0000313" key="4">
    <source>
        <dbReference type="Proteomes" id="UP001152797"/>
    </source>
</evidence>
<dbReference type="EMBL" id="CAMXCT010003168">
    <property type="protein sequence ID" value="CAI4002836.1"/>
    <property type="molecule type" value="Genomic_DNA"/>
</dbReference>
<dbReference type="AlphaFoldDB" id="A0A9P1D6E3"/>
<evidence type="ECO:0000313" key="3">
    <source>
        <dbReference type="EMBL" id="CAL1156211.1"/>
    </source>
</evidence>
<evidence type="ECO:0000256" key="1">
    <source>
        <dbReference type="SAM" id="MobiDB-lite"/>
    </source>
</evidence>